<organism evidence="1 2">
    <name type="scientific">Trichuris muris</name>
    <name type="common">Mouse whipworm</name>
    <dbReference type="NCBI Taxonomy" id="70415"/>
    <lineage>
        <taxon>Eukaryota</taxon>
        <taxon>Metazoa</taxon>
        <taxon>Ecdysozoa</taxon>
        <taxon>Nematoda</taxon>
        <taxon>Enoplea</taxon>
        <taxon>Dorylaimia</taxon>
        <taxon>Trichinellida</taxon>
        <taxon>Trichuridae</taxon>
        <taxon>Trichuris</taxon>
    </lineage>
</organism>
<accession>A0A5S6Q6A3</accession>
<reference evidence="2" key="1">
    <citation type="submission" date="2019-12" db="UniProtKB">
        <authorList>
            <consortium name="WormBaseParasite"/>
        </authorList>
    </citation>
    <scope>IDENTIFICATION</scope>
</reference>
<evidence type="ECO:0000313" key="2">
    <source>
        <dbReference type="WBParaSite" id="TMUE_1000002708.1"/>
    </source>
</evidence>
<keyword evidence="1" id="KW-1185">Reference proteome</keyword>
<name>A0A5S6Q6A3_TRIMR</name>
<dbReference type="WBParaSite" id="TMUE_1000002708.1">
    <property type="protein sequence ID" value="TMUE_1000002708.1"/>
    <property type="gene ID" value="WBGene00294796"/>
</dbReference>
<dbReference type="Proteomes" id="UP000046395">
    <property type="component" value="Unassembled WGS sequence"/>
</dbReference>
<protein>
    <submittedName>
        <fullName evidence="2">Uncharacterized protein</fullName>
    </submittedName>
</protein>
<evidence type="ECO:0000313" key="1">
    <source>
        <dbReference type="Proteomes" id="UP000046395"/>
    </source>
</evidence>
<sequence length="71" mass="8176">MKRNCPEVQDKLKRLIDGKHDMSSTLFSAHEVACADQRNYCISGEMHRPLSGWANGRGDWNWKRSAKLRTS</sequence>
<dbReference type="AlphaFoldDB" id="A0A5S6Q6A3"/>
<proteinExistence type="predicted"/>